<protein>
    <submittedName>
        <fullName evidence="1">DUF1176 domain-containing protein</fullName>
    </submittedName>
</protein>
<gene>
    <name evidence="1" type="ORF">MUB46_23485</name>
</gene>
<name>A0AAW5R3I6_9HYPH</name>
<dbReference type="InterPro" id="IPR038696">
    <property type="entry name" value="IalB_sf"/>
</dbReference>
<accession>A0AAW5R3I6</accession>
<dbReference type="EMBL" id="JALIDZ010000016">
    <property type="protein sequence ID" value="MCT8974831.1"/>
    <property type="molecule type" value="Genomic_DNA"/>
</dbReference>
<sequence length="191" mass="20207">MSLPLAAFLVVLWGLLAPVSAEIAAFGDWRAECTDETICVLVNQATGPDGEDVVLALRRRPEADAPWQVSVTPLHPTIDLIHPFSMNVDGGPKLTFNPGYDYLAYGSTDNLFLINAGLAERLLGLMSDGREATLFYEPDGGGSASARFALAGLADGLAWIDAAQARTDVSRRVAPPIDLAPHESMAGLSSA</sequence>
<proteinExistence type="predicted"/>
<dbReference type="Pfam" id="PF06674">
    <property type="entry name" value="DUF1176"/>
    <property type="match status" value="1"/>
</dbReference>
<evidence type="ECO:0000313" key="2">
    <source>
        <dbReference type="Proteomes" id="UP001320898"/>
    </source>
</evidence>
<comment type="caution">
    <text evidence="1">The sequence shown here is derived from an EMBL/GenBank/DDBJ whole genome shotgun (WGS) entry which is preliminary data.</text>
</comment>
<dbReference type="AlphaFoldDB" id="A0AAW5R3I6"/>
<dbReference type="Proteomes" id="UP001320898">
    <property type="component" value="Unassembled WGS sequence"/>
</dbReference>
<dbReference type="RefSeq" id="WP_261618420.1">
    <property type="nucleotide sequence ID" value="NZ_JALIDZ010000016.1"/>
</dbReference>
<organism evidence="1 2">
    <name type="scientific">Microbaculum marinisediminis</name>
    <dbReference type="NCBI Taxonomy" id="2931392"/>
    <lineage>
        <taxon>Bacteria</taxon>
        <taxon>Pseudomonadati</taxon>
        <taxon>Pseudomonadota</taxon>
        <taxon>Alphaproteobacteria</taxon>
        <taxon>Hyphomicrobiales</taxon>
        <taxon>Tepidamorphaceae</taxon>
        <taxon>Microbaculum</taxon>
    </lineage>
</organism>
<feature type="non-terminal residue" evidence="1">
    <location>
        <position position="191"/>
    </location>
</feature>
<dbReference type="Gene3D" id="2.60.40.1880">
    <property type="entry name" value="Invasion associated locus B (IalB) protein"/>
    <property type="match status" value="1"/>
</dbReference>
<reference evidence="1 2" key="1">
    <citation type="submission" date="2022-04" db="EMBL/GenBank/DDBJ databases">
        <authorList>
            <person name="Ye Y.-Q."/>
            <person name="Du Z.-J."/>
        </authorList>
    </citation>
    <scope>NUCLEOTIDE SEQUENCE [LARGE SCALE GENOMIC DNA]</scope>
    <source>
        <strain evidence="1 2">A6E488</strain>
    </source>
</reference>
<keyword evidence="2" id="KW-1185">Reference proteome</keyword>
<dbReference type="InterPro" id="IPR009560">
    <property type="entry name" value="DUF1176"/>
</dbReference>
<evidence type="ECO:0000313" key="1">
    <source>
        <dbReference type="EMBL" id="MCT8974831.1"/>
    </source>
</evidence>